<evidence type="ECO:0000313" key="2">
    <source>
        <dbReference type="EMBL" id="MFC3088860.1"/>
    </source>
</evidence>
<dbReference type="InterPro" id="IPR036388">
    <property type="entry name" value="WH-like_DNA-bd_sf"/>
</dbReference>
<protein>
    <submittedName>
        <fullName evidence="2">MarR family winged helix-turn-helix transcriptional regulator</fullName>
    </submittedName>
</protein>
<dbReference type="Proteomes" id="UP001595445">
    <property type="component" value="Unassembled WGS sequence"/>
</dbReference>
<dbReference type="Gene3D" id="1.10.10.10">
    <property type="entry name" value="Winged helix-like DNA-binding domain superfamily/Winged helix DNA-binding domain"/>
    <property type="match status" value="1"/>
</dbReference>
<sequence>MTKADDQVAAVDDAPADPYVLDAQIGYLLRLANQRHALIFQEHAILDLTPTQFSAMVRLLDEGECSQNELGRRTAMDVATIKGVVDRLRAKGLVNLKPDPKDKRRTTISPAGPEAELRDRLHGMGRTITEQTLAPLTRSERATLLRLLSRLT</sequence>
<accession>A0ABV7E3E3</accession>
<feature type="domain" description="HTH marR-type" evidence="1">
    <location>
        <begin position="22"/>
        <end position="152"/>
    </location>
</feature>
<evidence type="ECO:0000313" key="3">
    <source>
        <dbReference type="Proteomes" id="UP001595445"/>
    </source>
</evidence>
<keyword evidence="3" id="KW-1185">Reference proteome</keyword>
<comment type="caution">
    <text evidence="2">The sequence shown here is derived from an EMBL/GenBank/DDBJ whole genome shotgun (WGS) entry which is preliminary data.</text>
</comment>
<dbReference type="PANTHER" id="PTHR33164:SF95">
    <property type="entry name" value="TRANSCRIPTIONAL REGULATOR"/>
    <property type="match status" value="1"/>
</dbReference>
<dbReference type="InterPro" id="IPR036390">
    <property type="entry name" value="WH_DNA-bd_sf"/>
</dbReference>
<dbReference type="SUPFAM" id="SSF46785">
    <property type="entry name" value="Winged helix' DNA-binding domain"/>
    <property type="match status" value="1"/>
</dbReference>
<proteinExistence type="predicted"/>
<reference evidence="3" key="1">
    <citation type="journal article" date="2019" name="Int. J. Syst. Evol. Microbiol.">
        <title>The Global Catalogue of Microorganisms (GCM) 10K type strain sequencing project: providing services to taxonomists for standard genome sequencing and annotation.</title>
        <authorList>
            <consortium name="The Broad Institute Genomics Platform"/>
            <consortium name="The Broad Institute Genome Sequencing Center for Infectious Disease"/>
            <person name="Wu L."/>
            <person name="Ma J."/>
        </authorList>
    </citation>
    <scope>NUCLEOTIDE SEQUENCE [LARGE SCALE GENOMIC DNA]</scope>
    <source>
        <strain evidence="3">KCTC 62102</strain>
    </source>
</reference>
<dbReference type="InterPro" id="IPR000835">
    <property type="entry name" value="HTH_MarR-typ"/>
</dbReference>
<evidence type="ECO:0000259" key="1">
    <source>
        <dbReference type="PROSITE" id="PS50995"/>
    </source>
</evidence>
<name>A0ABV7E3E3_9RHOB</name>
<dbReference type="PANTHER" id="PTHR33164">
    <property type="entry name" value="TRANSCRIPTIONAL REGULATOR, MARR FAMILY"/>
    <property type="match status" value="1"/>
</dbReference>
<gene>
    <name evidence="2" type="ORF">ACFOD6_22695</name>
</gene>
<dbReference type="EMBL" id="JBHRSM010000055">
    <property type="protein sequence ID" value="MFC3088860.1"/>
    <property type="molecule type" value="Genomic_DNA"/>
</dbReference>
<dbReference type="SMART" id="SM00347">
    <property type="entry name" value="HTH_MARR"/>
    <property type="match status" value="1"/>
</dbReference>
<dbReference type="Pfam" id="PF12802">
    <property type="entry name" value="MarR_2"/>
    <property type="match status" value="1"/>
</dbReference>
<dbReference type="RefSeq" id="WP_197643400.1">
    <property type="nucleotide sequence ID" value="NZ_JAEACP010000009.1"/>
</dbReference>
<dbReference type="InterPro" id="IPR039422">
    <property type="entry name" value="MarR/SlyA-like"/>
</dbReference>
<dbReference type="PROSITE" id="PS50995">
    <property type="entry name" value="HTH_MARR_2"/>
    <property type="match status" value="1"/>
</dbReference>
<organism evidence="2 3">
    <name type="scientific">Tabrizicola soli</name>
    <dbReference type="NCBI Taxonomy" id="2185115"/>
    <lineage>
        <taxon>Bacteria</taxon>
        <taxon>Pseudomonadati</taxon>
        <taxon>Pseudomonadota</taxon>
        <taxon>Alphaproteobacteria</taxon>
        <taxon>Rhodobacterales</taxon>
        <taxon>Paracoccaceae</taxon>
        <taxon>Tabrizicola</taxon>
    </lineage>
</organism>